<dbReference type="Proteomes" id="UP000799778">
    <property type="component" value="Unassembled WGS sequence"/>
</dbReference>
<organism evidence="1 2">
    <name type="scientific">Aaosphaeria arxii CBS 175.79</name>
    <dbReference type="NCBI Taxonomy" id="1450172"/>
    <lineage>
        <taxon>Eukaryota</taxon>
        <taxon>Fungi</taxon>
        <taxon>Dikarya</taxon>
        <taxon>Ascomycota</taxon>
        <taxon>Pezizomycotina</taxon>
        <taxon>Dothideomycetes</taxon>
        <taxon>Pleosporomycetidae</taxon>
        <taxon>Pleosporales</taxon>
        <taxon>Pleosporales incertae sedis</taxon>
        <taxon>Aaosphaeria</taxon>
    </lineage>
</organism>
<evidence type="ECO:0000313" key="2">
    <source>
        <dbReference type="Proteomes" id="UP000799778"/>
    </source>
</evidence>
<dbReference type="EMBL" id="ML978069">
    <property type="protein sequence ID" value="KAF2016365.1"/>
    <property type="molecule type" value="Genomic_DNA"/>
</dbReference>
<reference evidence="1" key="1">
    <citation type="journal article" date="2020" name="Stud. Mycol.">
        <title>101 Dothideomycetes genomes: a test case for predicting lifestyles and emergence of pathogens.</title>
        <authorList>
            <person name="Haridas S."/>
            <person name="Albert R."/>
            <person name="Binder M."/>
            <person name="Bloem J."/>
            <person name="Labutti K."/>
            <person name="Salamov A."/>
            <person name="Andreopoulos B."/>
            <person name="Baker S."/>
            <person name="Barry K."/>
            <person name="Bills G."/>
            <person name="Bluhm B."/>
            <person name="Cannon C."/>
            <person name="Castanera R."/>
            <person name="Culley D."/>
            <person name="Daum C."/>
            <person name="Ezra D."/>
            <person name="Gonzalez J."/>
            <person name="Henrissat B."/>
            <person name="Kuo A."/>
            <person name="Liang C."/>
            <person name="Lipzen A."/>
            <person name="Lutzoni F."/>
            <person name="Magnuson J."/>
            <person name="Mondo S."/>
            <person name="Nolan M."/>
            <person name="Ohm R."/>
            <person name="Pangilinan J."/>
            <person name="Park H.-J."/>
            <person name="Ramirez L."/>
            <person name="Alfaro M."/>
            <person name="Sun H."/>
            <person name="Tritt A."/>
            <person name="Yoshinaga Y."/>
            <person name="Zwiers L.-H."/>
            <person name="Turgeon B."/>
            <person name="Goodwin S."/>
            <person name="Spatafora J."/>
            <person name="Crous P."/>
            <person name="Grigoriev I."/>
        </authorList>
    </citation>
    <scope>NUCLEOTIDE SEQUENCE</scope>
    <source>
        <strain evidence="1">CBS 175.79</strain>
    </source>
</reference>
<proteinExistence type="predicted"/>
<name>A0A6A5XSS2_9PLEO</name>
<evidence type="ECO:0000313" key="1">
    <source>
        <dbReference type="EMBL" id="KAF2016365.1"/>
    </source>
</evidence>
<gene>
    <name evidence="1" type="ORF">BU24DRAFT_422720</name>
</gene>
<sequence length="140" mass="15926">MHTRQASNPDHRTRSRIFFLWKYVQRLGPCRDNYHRGGDASFLEPPEHQVLELSFSSASGLHRMISELMEYKAGCTWLTHCTKRGVAVPTKPMVSTSVTFAATATFSNKIALIMYLVAIWPFRYTEHSSALCSVDQSCRP</sequence>
<protein>
    <submittedName>
        <fullName evidence="1">Uncharacterized protein</fullName>
    </submittedName>
</protein>
<dbReference type="RefSeq" id="XP_033384704.1">
    <property type="nucleotide sequence ID" value="XM_033528059.1"/>
</dbReference>
<dbReference type="GeneID" id="54285456"/>
<keyword evidence="2" id="KW-1185">Reference proteome</keyword>
<dbReference type="AlphaFoldDB" id="A0A6A5XSS2"/>
<accession>A0A6A5XSS2</accession>